<protein>
    <submittedName>
        <fullName evidence="1">Uncharacterized protein</fullName>
    </submittedName>
</protein>
<dbReference type="RefSeq" id="WP_080802630.1">
    <property type="nucleotide sequence ID" value="NZ_LT828543.1"/>
</dbReference>
<dbReference type="Proteomes" id="UP000191931">
    <property type="component" value="Unassembled WGS sequence"/>
</dbReference>
<gene>
    <name evidence="1" type="ORF">MTBBW1_790014</name>
</gene>
<evidence type="ECO:0000313" key="2">
    <source>
        <dbReference type="Proteomes" id="UP000191931"/>
    </source>
</evidence>
<dbReference type="OrthoDB" id="5421769at2"/>
<dbReference type="EMBL" id="FWEV01000324">
    <property type="protein sequence ID" value="SLM32616.1"/>
    <property type="molecule type" value="Genomic_DNA"/>
</dbReference>
<accession>A0A1W1HJK7</accession>
<keyword evidence="2" id="KW-1185">Reference proteome</keyword>
<evidence type="ECO:0000313" key="1">
    <source>
        <dbReference type="EMBL" id="SLM32616.1"/>
    </source>
</evidence>
<dbReference type="AlphaFoldDB" id="A0A1W1HJK7"/>
<name>A0A1W1HJK7_9BACT</name>
<reference evidence="1 2" key="1">
    <citation type="submission" date="2017-03" db="EMBL/GenBank/DDBJ databases">
        <authorList>
            <person name="Afonso C.L."/>
            <person name="Miller P.J."/>
            <person name="Scott M.A."/>
            <person name="Spackman E."/>
            <person name="Goraichik I."/>
            <person name="Dimitrov K.M."/>
            <person name="Suarez D.L."/>
            <person name="Swayne D.E."/>
        </authorList>
    </citation>
    <scope>NUCLEOTIDE SEQUENCE [LARGE SCALE GENOMIC DNA]</scope>
    <source>
        <strain evidence="1">PRJEB14757</strain>
    </source>
</reference>
<organism evidence="1 2">
    <name type="scientific">Desulfamplus magnetovallimortis</name>
    <dbReference type="NCBI Taxonomy" id="1246637"/>
    <lineage>
        <taxon>Bacteria</taxon>
        <taxon>Pseudomonadati</taxon>
        <taxon>Thermodesulfobacteriota</taxon>
        <taxon>Desulfobacteria</taxon>
        <taxon>Desulfobacterales</taxon>
        <taxon>Desulfobacteraceae</taxon>
        <taxon>Desulfamplus</taxon>
    </lineage>
</organism>
<dbReference type="STRING" id="1246637.MTBBW1_790014"/>
<proteinExistence type="predicted"/>
<sequence>MPGKRHILICSLSEKPEKAIKSASITWTNTPLTCFQRAVTEKYTHIVVILPAENSDIYHHAIELCKIIKATPLTSSVSVVFFLEKPHRKLLDALAAAGADGVDIRPVPSLDQPDQMEERVKTLCSGNSFSPVQTVLKSLCPYLSDLKDDKAEFTVCGAYRHRMFLGGERLKNLCHSKNHRYCEFYQNPRDFK</sequence>